<dbReference type="Proteomes" id="UP000293347">
    <property type="component" value="Unassembled WGS sequence"/>
</dbReference>
<reference evidence="1 2" key="1">
    <citation type="submission" date="2019-02" db="EMBL/GenBank/DDBJ databases">
        <title>Pedobacter sp. RP-1-14 sp. nov., isolated from Arctic soil.</title>
        <authorList>
            <person name="Dahal R.H."/>
        </authorList>
    </citation>
    <scope>NUCLEOTIDE SEQUENCE [LARGE SCALE GENOMIC DNA]</scope>
    <source>
        <strain evidence="1 2">RP-1-14</strain>
    </source>
</reference>
<comment type="caution">
    <text evidence="1">The sequence shown here is derived from an EMBL/GenBank/DDBJ whole genome shotgun (WGS) entry which is preliminary data.</text>
</comment>
<dbReference type="RefSeq" id="WP_131592368.1">
    <property type="nucleotide sequence ID" value="NZ_SJSL01000001.1"/>
</dbReference>
<dbReference type="AlphaFoldDB" id="A0A4R0NPD5"/>
<sequence>MKRNILNSILLVLLIVAIAGCKARKPAVTVTVSPPPVNELSKKKSENIKLLKSKDVSFKTLSIKVKANLDINGNKNNAAMNIRMENDKQIWVSITAFAGIEVARALITADSIKVRNNIQGVYLKKPFSYIHRYTSKQVNFQWLQSILAGNTITEFLTEQADIAEENGVWKLQGEKETLAYKVLFDAMMKIKETNINDAKSGQALKIVYSGAYLNVGGTKIPNGLTINSMAGTRRVNIELEYTAIERNLVLEFPFSVPAKYELVN</sequence>
<dbReference type="PROSITE" id="PS51257">
    <property type="entry name" value="PROKAR_LIPOPROTEIN"/>
    <property type="match status" value="1"/>
</dbReference>
<proteinExistence type="predicted"/>
<dbReference type="Pfam" id="PF14125">
    <property type="entry name" value="DUF4292"/>
    <property type="match status" value="1"/>
</dbReference>
<gene>
    <name evidence="1" type="ORF">EZ437_01220</name>
</gene>
<name>A0A4R0NPD5_9SPHI</name>
<keyword evidence="2" id="KW-1185">Reference proteome</keyword>
<dbReference type="OrthoDB" id="849114at2"/>
<organism evidence="1 2">
    <name type="scientific">Pedobacter psychroterrae</name>
    <dbReference type="NCBI Taxonomy" id="2530453"/>
    <lineage>
        <taxon>Bacteria</taxon>
        <taxon>Pseudomonadati</taxon>
        <taxon>Bacteroidota</taxon>
        <taxon>Sphingobacteriia</taxon>
        <taxon>Sphingobacteriales</taxon>
        <taxon>Sphingobacteriaceae</taxon>
        <taxon>Pedobacter</taxon>
    </lineage>
</organism>
<accession>A0A4R0NPD5</accession>
<evidence type="ECO:0000313" key="2">
    <source>
        <dbReference type="Proteomes" id="UP000293347"/>
    </source>
</evidence>
<protein>
    <submittedName>
        <fullName evidence="1">DUF4292 domain-containing protein</fullName>
    </submittedName>
</protein>
<dbReference type="InterPro" id="IPR025634">
    <property type="entry name" value="DUF4292"/>
</dbReference>
<evidence type="ECO:0000313" key="1">
    <source>
        <dbReference type="EMBL" id="TCD02636.1"/>
    </source>
</evidence>
<dbReference type="EMBL" id="SJSL01000001">
    <property type="protein sequence ID" value="TCD02636.1"/>
    <property type="molecule type" value="Genomic_DNA"/>
</dbReference>